<keyword evidence="8" id="KW-1185">Reference proteome</keyword>
<dbReference type="VEuPathDB" id="FungiDB:SI65_04659"/>
<keyword evidence="5" id="KW-0067">ATP-binding</keyword>
<dbReference type="InterPro" id="IPR011009">
    <property type="entry name" value="Kinase-like_dom_sf"/>
</dbReference>
<protein>
    <recommendedName>
        <fullName evidence="6">Protein kinase domain-containing protein</fullName>
    </recommendedName>
</protein>
<dbReference type="Proteomes" id="UP000094569">
    <property type="component" value="Unassembled WGS sequence"/>
</dbReference>
<keyword evidence="4" id="KW-0418">Kinase</keyword>
<organism evidence="7 8">
    <name type="scientific">Aspergillus cristatus</name>
    <name type="common">Chinese Fuzhuan brick tea-fermentation fungus</name>
    <name type="synonym">Eurotium cristatum</name>
    <dbReference type="NCBI Taxonomy" id="573508"/>
    <lineage>
        <taxon>Eukaryota</taxon>
        <taxon>Fungi</taxon>
        <taxon>Dikarya</taxon>
        <taxon>Ascomycota</taxon>
        <taxon>Pezizomycotina</taxon>
        <taxon>Eurotiomycetes</taxon>
        <taxon>Eurotiomycetidae</taxon>
        <taxon>Eurotiales</taxon>
        <taxon>Aspergillaceae</taxon>
        <taxon>Aspergillus</taxon>
        <taxon>Aspergillus subgen. Aspergillus</taxon>
    </lineage>
</organism>
<dbReference type="GO" id="GO:0005524">
    <property type="term" value="F:ATP binding"/>
    <property type="evidence" value="ECO:0007669"/>
    <property type="project" value="UniProtKB-KW"/>
</dbReference>
<reference evidence="7 8" key="1">
    <citation type="journal article" date="2016" name="BMC Genomics">
        <title>Comparative genomic and transcriptomic analyses of the Fuzhuan brick tea-fermentation fungus Aspergillus cristatus.</title>
        <authorList>
            <person name="Ge Y."/>
            <person name="Wang Y."/>
            <person name="Liu Y."/>
            <person name="Tan Y."/>
            <person name="Ren X."/>
            <person name="Zhang X."/>
            <person name="Hyde K.D."/>
            <person name="Liu Y."/>
            <person name="Liu Z."/>
        </authorList>
    </citation>
    <scope>NUCLEOTIDE SEQUENCE [LARGE SCALE GENOMIC DNA]</scope>
    <source>
        <strain evidence="7 8">GZAAS20.1005</strain>
    </source>
</reference>
<dbReference type="Gene3D" id="1.10.510.10">
    <property type="entry name" value="Transferase(Phosphotransferase) domain 1"/>
    <property type="match status" value="1"/>
</dbReference>
<evidence type="ECO:0000256" key="1">
    <source>
        <dbReference type="ARBA" id="ARBA00022527"/>
    </source>
</evidence>
<dbReference type="SUPFAM" id="SSF56112">
    <property type="entry name" value="Protein kinase-like (PK-like)"/>
    <property type="match status" value="1"/>
</dbReference>
<evidence type="ECO:0000256" key="3">
    <source>
        <dbReference type="ARBA" id="ARBA00022741"/>
    </source>
</evidence>
<dbReference type="GO" id="GO:0043484">
    <property type="term" value="P:regulation of RNA splicing"/>
    <property type="evidence" value="ECO:0007669"/>
    <property type="project" value="TreeGrafter"/>
</dbReference>
<dbReference type="PROSITE" id="PS50011">
    <property type="entry name" value="PROTEIN_KINASE_DOM"/>
    <property type="match status" value="1"/>
</dbReference>
<evidence type="ECO:0000313" key="7">
    <source>
        <dbReference type="EMBL" id="ODM19674.1"/>
    </source>
</evidence>
<dbReference type="GO" id="GO:0004674">
    <property type="term" value="F:protein serine/threonine kinase activity"/>
    <property type="evidence" value="ECO:0007669"/>
    <property type="project" value="UniProtKB-KW"/>
</dbReference>
<sequence length="173" mass="19928">MNDPSPRKLVHGMPVYASRRFDRPRIFGIAILSDFGSAVRGDEKRNNDAQPNVYRSSEAMPETEWSYLADIWNVGAMIWDLFEGKHMFYGYDPYKKNYTTSAHLAEVIGMLGPPPLDMLKRGERSPEFFTEDGPWKHEIEIPIPQQASLEASEEYLEGRNTDMFMAFIRGMIQ</sequence>
<evidence type="ECO:0000256" key="5">
    <source>
        <dbReference type="ARBA" id="ARBA00022840"/>
    </source>
</evidence>
<evidence type="ECO:0000256" key="2">
    <source>
        <dbReference type="ARBA" id="ARBA00022679"/>
    </source>
</evidence>
<gene>
    <name evidence="7" type="ORF">SI65_04659</name>
</gene>
<accession>A0A1E3BFE3</accession>
<dbReference type="GO" id="GO:0005634">
    <property type="term" value="C:nucleus"/>
    <property type="evidence" value="ECO:0007669"/>
    <property type="project" value="TreeGrafter"/>
</dbReference>
<evidence type="ECO:0000259" key="6">
    <source>
        <dbReference type="PROSITE" id="PS50011"/>
    </source>
</evidence>
<dbReference type="EMBL" id="JXNT01000004">
    <property type="protein sequence ID" value="ODM19674.1"/>
    <property type="molecule type" value="Genomic_DNA"/>
</dbReference>
<feature type="domain" description="Protein kinase" evidence="6">
    <location>
        <begin position="1"/>
        <end position="173"/>
    </location>
</feature>
<keyword evidence="3" id="KW-0547">Nucleotide-binding</keyword>
<proteinExistence type="predicted"/>
<keyword evidence="2" id="KW-0808">Transferase</keyword>
<dbReference type="InterPro" id="IPR051175">
    <property type="entry name" value="CLK_kinases"/>
</dbReference>
<keyword evidence="1" id="KW-0723">Serine/threonine-protein kinase</keyword>
<dbReference type="PANTHER" id="PTHR45646:SF11">
    <property type="entry name" value="SERINE_THREONINE-PROTEIN KINASE DOA"/>
    <property type="match status" value="1"/>
</dbReference>
<dbReference type="PANTHER" id="PTHR45646">
    <property type="entry name" value="SERINE/THREONINE-PROTEIN KINASE DOA-RELATED"/>
    <property type="match status" value="1"/>
</dbReference>
<comment type="caution">
    <text evidence="7">The sequence shown here is derived from an EMBL/GenBank/DDBJ whole genome shotgun (WGS) entry which is preliminary data.</text>
</comment>
<evidence type="ECO:0000256" key="4">
    <source>
        <dbReference type="ARBA" id="ARBA00022777"/>
    </source>
</evidence>
<dbReference type="InterPro" id="IPR000719">
    <property type="entry name" value="Prot_kinase_dom"/>
</dbReference>
<dbReference type="STRING" id="573508.A0A1E3BFE3"/>
<evidence type="ECO:0000313" key="8">
    <source>
        <dbReference type="Proteomes" id="UP000094569"/>
    </source>
</evidence>
<name>A0A1E3BFE3_ASPCR</name>
<dbReference type="AlphaFoldDB" id="A0A1E3BFE3"/>
<dbReference type="OrthoDB" id="5979581at2759"/>